<dbReference type="GO" id="GO:0016702">
    <property type="term" value="F:oxidoreductase activity, acting on single donors with incorporation of molecular oxygen, incorporation of two atoms of oxygen"/>
    <property type="evidence" value="ECO:0007669"/>
    <property type="project" value="UniProtKB-ARBA"/>
</dbReference>
<comment type="similarity">
    <text evidence="2">Belongs to the DODA-type extradiol aromatic ring-opening dioxygenase family.</text>
</comment>
<dbReference type="STRING" id="999627.SAMN05216236_1499"/>
<evidence type="ECO:0000313" key="7">
    <source>
        <dbReference type="EMBL" id="SFU20037.1"/>
    </source>
</evidence>
<keyword evidence="7" id="KW-0223">Dioxygenase</keyword>
<reference evidence="7 8" key="1">
    <citation type="submission" date="2016-10" db="EMBL/GenBank/DDBJ databases">
        <authorList>
            <person name="de Groot N.N."/>
        </authorList>
    </citation>
    <scope>NUCLEOTIDE SEQUENCE [LARGE SCALE GENOMIC DNA]</scope>
    <source>
        <strain evidence="7 8">CGMCC 1.10959</strain>
    </source>
</reference>
<keyword evidence="4" id="KW-0862">Zinc</keyword>
<dbReference type="Pfam" id="PF02900">
    <property type="entry name" value="LigB"/>
    <property type="match status" value="1"/>
</dbReference>
<dbReference type="eggNOG" id="COG3384">
    <property type="taxonomic scope" value="Bacteria"/>
</dbReference>
<name>A0A1I7E7V9_9RHOB</name>
<organism evidence="7 8">
    <name type="scientific">Sedimentitalea nanhaiensis</name>
    <dbReference type="NCBI Taxonomy" id="999627"/>
    <lineage>
        <taxon>Bacteria</taxon>
        <taxon>Pseudomonadati</taxon>
        <taxon>Pseudomonadota</taxon>
        <taxon>Alphaproteobacteria</taxon>
        <taxon>Rhodobacterales</taxon>
        <taxon>Paracoccaceae</taxon>
        <taxon>Sedimentitalea</taxon>
    </lineage>
</organism>
<dbReference type="GO" id="GO:0008198">
    <property type="term" value="F:ferrous iron binding"/>
    <property type="evidence" value="ECO:0007669"/>
    <property type="project" value="InterPro"/>
</dbReference>
<dbReference type="InterPro" id="IPR004183">
    <property type="entry name" value="Xdiol_dOase_suB"/>
</dbReference>
<dbReference type="PANTHER" id="PTHR30096:SF0">
    <property type="entry name" value="4,5-DOPA DIOXYGENASE EXTRADIOL-LIKE PROTEIN"/>
    <property type="match status" value="1"/>
</dbReference>
<keyword evidence="8" id="KW-1185">Reference proteome</keyword>
<evidence type="ECO:0000256" key="4">
    <source>
        <dbReference type="ARBA" id="ARBA00022833"/>
    </source>
</evidence>
<dbReference type="PANTHER" id="PTHR30096">
    <property type="entry name" value="4,5-DOPA DIOXYGENASE EXTRADIOL-LIKE PROTEIN"/>
    <property type="match status" value="1"/>
</dbReference>
<keyword evidence="3" id="KW-0479">Metal-binding</keyword>
<evidence type="ECO:0000313" key="8">
    <source>
        <dbReference type="Proteomes" id="UP000182466"/>
    </source>
</evidence>
<dbReference type="Gene3D" id="3.40.830.10">
    <property type="entry name" value="LigB-like"/>
    <property type="match status" value="1"/>
</dbReference>
<protein>
    <submittedName>
        <fullName evidence="7">Aromatic ring-opening dioxygenase, catalytic subunit, LigB family</fullName>
    </submittedName>
</protein>
<evidence type="ECO:0000256" key="5">
    <source>
        <dbReference type="ARBA" id="ARBA00023002"/>
    </source>
</evidence>
<dbReference type="AlphaFoldDB" id="A0A1I7E7V9"/>
<dbReference type="InterPro" id="IPR014436">
    <property type="entry name" value="Extradiol_dOase_DODA"/>
</dbReference>
<evidence type="ECO:0000256" key="1">
    <source>
        <dbReference type="ARBA" id="ARBA00001947"/>
    </source>
</evidence>
<dbReference type="EMBL" id="FPAW01000049">
    <property type="protein sequence ID" value="SFU20037.1"/>
    <property type="molecule type" value="Genomic_DNA"/>
</dbReference>
<sequence>MTERQPTVFVPHGGGPCFFMDWNPPDTWDRHRRFLEALPASLPAKPKALLVISGHWEERVFTVQTNSAPPLLFDYQGFPPHTYQLTWPAPGDPTLAARASELLKNGAGFETRADATRGFDHGVFVPLKVALPEADIPTVQLSLRDDLDAEAHLAAGRALAPLRDEGVLIIGSGNTYHNMGKMMRAMRGGPDGPVNGGDFDRWLTGAVTHEDPGARRAMLAAWDRAPGARDANPREEHLIPLHVVAGAALADRGEKTLEDHVLGAVESAFRFG</sequence>
<keyword evidence="5" id="KW-0560">Oxidoreductase</keyword>
<dbReference type="GO" id="GO:0008270">
    <property type="term" value="F:zinc ion binding"/>
    <property type="evidence" value="ECO:0007669"/>
    <property type="project" value="InterPro"/>
</dbReference>
<feature type="domain" description="Extradiol ring-cleavage dioxygenase class III enzyme subunit B" evidence="6">
    <location>
        <begin position="39"/>
        <end position="254"/>
    </location>
</feature>
<dbReference type="Proteomes" id="UP000182466">
    <property type="component" value="Unassembled WGS sequence"/>
</dbReference>
<dbReference type="PIRSF" id="PIRSF006157">
    <property type="entry name" value="Doxgns_DODA"/>
    <property type="match status" value="1"/>
</dbReference>
<evidence type="ECO:0000259" key="6">
    <source>
        <dbReference type="Pfam" id="PF02900"/>
    </source>
</evidence>
<dbReference type="OrthoDB" id="9790889at2"/>
<gene>
    <name evidence="7" type="ORF">SAMN05216236_1499</name>
</gene>
<evidence type="ECO:0000256" key="2">
    <source>
        <dbReference type="ARBA" id="ARBA00007581"/>
    </source>
</evidence>
<accession>A0A1I7E7V9</accession>
<dbReference type="CDD" id="cd07363">
    <property type="entry name" value="45_DOPA_Dioxygenase"/>
    <property type="match status" value="1"/>
</dbReference>
<dbReference type="RefSeq" id="WP_027264292.1">
    <property type="nucleotide sequence ID" value="NZ_FPAW01000049.1"/>
</dbReference>
<dbReference type="SUPFAM" id="SSF53213">
    <property type="entry name" value="LigB-like"/>
    <property type="match status" value="1"/>
</dbReference>
<comment type="cofactor">
    <cofactor evidence="1">
        <name>Zn(2+)</name>
        <dbReference type="ChEBI" id="CHEBI:29105"/>
    </cofactor>
</comment>
<proteinExistence type="inferred from homology"/>
<evidence type="ECO:0000256" key="3">
    <source>
        <dbReference type="ARBA" id="ARBA00022723"/>
    </source>
</evidence>